<dbReference type="Gene3D" id="2.130.10.10">
    <property type="entry name" value="YVTN repeat-like/Quinoprotein amine dehydrogenase"/>
    <property type="match status" value="2"/>
</dbReference>
<sequence>MRSRRVGSGIEIAGFDGPVHPLLHRSPAGGTELVTAAAGRLVRWEAGSGRLVSEFEVPRNASTETFASRALVLADGRVRIAAGDEDGLCLWDGVSGRLLADAVGKDRIHDVALGLTSGGRPLLAGAGANGLHLWDPVTAAPLTPLLEHVGEPAAVTLAALRGGPTLIVTGDHEGVRRWQGDFCDSPFGAQIDAPHIDMLTTAYTEDGRSLIVGVVEEGEAVCRWDAETGEEVGTPIPTDGEFVRIATATVSGRLRLFTADHDVVRQWDLLSGEPFAETFVGSFVSTVSLSDGSALLAAGTKKGGRVTTHHLV</sequence>
<dbReference type="Proteomes" id="UP000645555">
    <property type="component" value="Unassembled WGS sequence"/>
</dbReference>
<proteinExistence type="predicted"/>
<dbReference type="RefSeq" id="WP_190039852.1">
    <property type="nucleotide sequence ID" value="NZ_BMWD01000042.1"/>
</dbReference>
<name>A0A918NU64_9ACTN</name>
<reference evidence="1" key="1">
    <citation type="journal article" date="2014" name="Int. J. Syst. Evol. Microbiol.">
        <title>Complete genome sequence of Corynebacterium casei LMG S-19264T (=DSM 44701T), isolated from a smear-ripened cheese.</title>
        <authorList>
            <consortium name="US DOE Joint Genome Institute (JGI-PGF)"/>
            <person name="Walter F."/>
            <person name="Albersmeier A."/>
            <person name="Kalinowski J."/>
            <person name="Ruckert C."/>
        </authorList>
    </citation>
    <scope>NUCLEOTIDE SEQUENCE</scope>
    <source>
        <strain evidence="1">JCM 4956</strain>
    </source>
</reference>
<dbReference type="InterPro" id="IPR015943">
    <property type="entry name" value="WD40/YVTN_repeat-like_dom_sf"/>
</dbReference>
<gene>
    <name evidence="1" type="ORF">GCM10010515_72080</name>
</gene>
<dbReference type="EMBL" id="BMWD01000042">
    <property type="protein sequence ID" value="GGX94940.1"/>
    <property type="molecule type" value="Genomic_DNA"/>
</dbReference>
<evidence type="ECO:0000313" key="2">
    <source>
        <dbReference type="Proteomes" id="UP000645555"/>
    </source>
</evidence>
<evidence type="ECO:0008006" key="3">
    <source>
        <dbReference type="Google" id="ProtNLM"/>
    </source>
</evidence>
<reference evidence="1" key="2">
    <citation type="submission" date="2020-09" db="EMBL/GenBank/DDBJ databases">
        <authorList>
            <person name="Sun Q."/>
            <person name="Ohkuma M."/>
        </authorList>
    </citation>
    <scope>NUCLEOTIDE SEQUENCE</scope>
    <source>
        <strain evidence="1">JCM 4956</strain>
    </source>
</reference>
<accession>A0A918NU64</accession>
<protein>
    <recommendedName>
        <fullName evidence="3">WD40 repeat domain-containing protein</fullName>
    </recommendedName>
</protein>
<dbReference type="AlphaFoldDB" id="A0A918NU64"/>
<dbReference type="InterPro" id="IPR011044">
    <property type="entry name" value="Quino_amine_DH_bsu"/>
</dbReference>
<organism evidence="1 2">
    <name type="scientific">Streptomyces fructofermentans</name>
    <dbReference type="NCBI Taxonomy" id="152141"/>
    <lineage>
        <taxon>Bacteria</taxon>
        <taxon>Bacillati</taxon>
        <taxon>Actinomycetota</taxon>
        <taxon>Actinomycetes</taxon>
        <taxon>Kitasatosporales</taxon>
        <taxon>Streptomycetaceae</taxon>
        <taxon>Streptomyces</taxon>
    </lineage>
</organism>
<comment type="caution">
    <text evidence="1">The sequence shown here is derived from an EMBL/GenBank/DDBJ whole genome shotgun (WGS) entry which is preliminary data.</text>
</comment>
<keyword evidence="2" id="KW-1185">Reference proteome</keyword>
<dbReference type="SUPFAM" id="SSF50969">
    <property type="entry name" value="YVTN repeat-like/Quinoprotein amine dehydrogenase"/>
    <property type="match status" value="1"/>
</dbReference>
<evidence type="ECO:0000313" key="1">
    <source>
        <dbReference type="EMBL" id="GGX94940.1"/>
    </source>
</evidence>